<evidence type="ECO:0000256" key="6">
    <source>
        <dbReference type="ARBA" id="ARBA00022605"/>
    </source>
</evidence>
<dbReference type="InterPro" id="IPR015424">
    <property type="entry name" value="PyrdxlP-dep_Trfase"/>
</dbReference>
<feature type="compositionally biased region" description="Basic and acidic residues" evidence="12">
    <location>
        <begin position="18"/>
        <end position="27"/>
    </location>
</feature>
<comment type="pathway">
    <text evidence="2">Amino-acid biosynthesis; L-histidine biosynthesis; L-histidine from 5-phospho-alpha-D-ribose 1-diphosphate: step 7/9.</text>
</comment>
<dbReference type="FunCoup" id="E9E937">
    <property type="interactions" value="187"/>
</dbReference>
<proteinExistence type="inferred from homology"/>
<evidence type="ECO:0000256" key="7">
    <source>
        <dbReference type="ARBA" id="ARBA00022679"/>
    </source>
</evidence>
<evidence type="ECO:0000313" key="15">
    <source>
        <dbReference type="Proteomes" id="UP000002499"/>
    </source>
</evidence>
<evidence type="ECO:0000256" key="9">
    <source>
        <dbReference type="ARBA" id="ARBA00023102"/>
    </source>
</evidence>
<comment type="similarity">
    <text evidence="3">Belongs to the class-II pyridoxal-phosphate-dependent aminotransferase family.</text>
</comment>
<dbReference type="HAMAP" id="MF_01023">
    <property type="entry name" value="HisC_aminotrans_2"/>
    <property type="match status" value="1"/>
</dbReference>
<dbReference type="GO" id="GO:0004400">
    <property type="term" value="F:histidinol-phosphate transaminase activity"/>
    <property type="evidence" value="ECO:0007669"/>
    <property type="project" value="UniProtKB-EC"/>
</dbReference>
<evidence type="ECO:0000256" key="4">
    <source>
        <dbReference type="ARBA" id="ARBA00012748"/>
    </source>
</evidence>
<accession>E9E937</accession>
<protein>
    <recommendedName>
        <fullName evidence="4">histidinol-phosphate transaminase</fullName>
        <ecNumber evidence="4">2.6.1.9</ecNumber>
    </recommendedName>
    <alternativeName>
        <fullName evidence="10">Imidazole acetol-phosphate transaminase</fullName>
    </alternativeName>
</protein>
<dbReference type="AlphaFoldDB" id="E9E937"/>
<evidence type="ECO:0000313" key="14">
    <source>
        <dbReference type="EMBL" id="EFY87541.1"/>
    </source>
</evidence>
<dbReference type="InterPro" id="IPR004839">
    <property type="entry name" value="Aminotransferase_I/II_large"/>
</dbReference>
<evidence type="ECO:0000256" key="12">
    <source>
        <dbReference type="SAM" id="MobiDB-lite"/>
    </source>
</evidence>
<dbReference type="OMA" id="NFVQFGR"/>
<dbReference type="GO" id="GO:0000105">
    <property type="term" value="P:L-histidine biosynthetic process"/>
    <property type="evidence" value="ECO:0007669"/>
    <property type="project" value="UniProtKB-KW"/>
</dbReference>
<gene>
    <name evidence="14" type="ORF">MAC_06385</name>
</gene>
<dbReference type="InterPro" id="IPR005861">
    <property type="entry name" value="HisP_aminotrans"/>
</dbReference>
<evidence type="ECO:0000256" key="10">
    <source>
        <dbReference type="ARBA" id="ARBA00030262"/>
    </source>
</evidence>
<dbReference type="InParanoid" id="E9E937"/>
<dbReference type="PANTHER" id="PTHR42885:SF2">
    <property type="entry name" value="HISTIDINOL-PHOSPHATE AMINOTRANSFERASE"/>
    <property type="match status" value="1"/>
</dbReference>
<organism evidence="15">
    <name type="scientific">Metarhizium acridum (strain CQMa 102)</name>
    <dbReference type="NCBI Taxonomy" id="655827"/>
    <lineage>
        <taxon>Eukaryota</taxon>
        <taxon>Fungi</taxon>
        <taxon>Dikarya</taxon>
        <taxon>Ascomycota</taxon>
        <taxon>Pezizomycotina</taxon>
        <taxon>Sordariomycetes</taxon>
        <taxon>Hypocreomycetidae</taxon>
        <taxon>Hypocreales</taxon>
        <taxon>Clavicipitaceae</taxon>
        <taxon>Metarhizium</taxon>
    </lineage>
</organism>
<evidence type="ECO:0000256" key="1">
    <source>
        <dbReference type="ARBA" id="ARBA00001933"/>
    </source>
</evidence>
<keyword evidence="7 14" id="KW-0808">Transferase</keyword>
<dbReference type="STRING" id="655827.E9E937"/>
<dbReference type="HOGENOM" id="CLU_017584_3_1_1"/>
<dbReference type="PROSITE" id="PS00599">
    <property type="entry name" value="AA_TRANSFER_CLASS_2"/>
    <property type="match status" value="1"/>
</dbReference>
<dbReference type="KEGG" id="maw:19250696"/>
<evidence type="ECO:0000256" key="8">
    <source>
        <dbReference type="ARBA" id="ARBA00022898"/>
    </source>
</evidence>
<dbReference type="Gene3D" id="3.90.1150.10">
    <property type="entry name" value="Aspartate Aminotransferase, domain 1"/>
    <property type="match status" value="1"/>
</dbReference>
<comment type="catalytic activity">
    <reaction evidence="11">
        <text>L-histidinol phosphate + 2-oxoglutarate = 3-(imidazol-4-yl)-2-oxopropyl phosphate + L-glutamate</text>
        <dbReference type="Rhea" id="RHEA:23744"/>
        <dbReference type="ChEBI" id="CHEBI:16810"/>
        <dbReference type="ChEBI" id="CHEBI:29985"/>
        <dbReference type="ChEBI" id="CHEBI:57766"/>
        <dbReference type="ChEBI" id="CHEBI:57980"/>
        <dbReference type="EC" id="2.6.1.9"/>
    </reaction>
</comment>
<sequence>MPPLLRAQSQLYPSLDSRFWKGGEGSKKKSTGASGPIAKGQAASVSATISEGTRFPLRARRSSAPFDSTHHGNSSTPESSKSKRREPIPTPAEPVHGQHTHTMPPFNLETCARPNILALQPYRCARDDYKDDGTNVLLDANENAYGPSLDPAAVEHASSSLGGLDPLGLHRYPDPHQPELKRLLCRLRNTHAHTPKAIGPENLFVGVGSDEAIDALLRCFCVPGRDRILTCPPTYGMYAVSAQVNDVGLVRVPLTAGPEFALDVPAVTAALSSEPDVKLAYFCSPGNPTGSLLAKEHVVQVLNHPTWNGVVVLDEAYIDFAPRDSSLAELVAEYPNLVVMQTLSKAFGMAGIRLGAAFASPPIARMLNSMKAPYNIASPTSALAQSALGDKGLAVMRANRAKIVAQRERLIQELPRIEGVGRQRGGTASNFLLYEILNPQGKPDNSTAVAVYEKLAEHKGVVVRFRGKEHGCLGCLRITVGTEDEVTKFLDSLRNALVEVRSVSGK</sequence>
<dbReference type="Gene3D" id="3.40.640.10">
    <property type="entry name" value="Type I PLP-dependent aspartate aminotransferase-like (Major domain)"/>
    <property type="match status" value="1"/>
</dbReference>
<evidence type="ECO:0000256" key="5">
    <source>
        <dbReference type="ARBA" id="ARBA00022576"/>
    </source>
</evidence>
<evidence type="ECO:0000259" key="13">
    <source>
        <dbReference type="Pfam" id="PF00155"/>
    </source>
</evidence>
<dbReference type="PANTHER" id="PTHR42885">
    <property type="entry name" value="HISTIDINOL-PHOSPHATE AMINOTRANSFERASE-RELATED"/>
    <property type="match status" value="1"/>
</dbReference>
<feature type="domain" description="Aminotransferase class I/classII large" evidence="13">
    <location>
        <begin position="136"/>
        <end position="493"/>
    </location>
</feature>
<dbReference type="GeneID" id="19250696"/>
<dbReference type="InterPro" id="IPR001917">
    <property type="entry name" value="Aminotrans_II_pyridoxalP_BS"/>
</dbReference>
<dbReference type="NCBIfam" id="TIGR01141">
    <property type="entry name" value="hisC"/>
    <property type="match status" value="1"/>
</dbReference>
<dbReference type="InterPro" id="IPR015422">
    <property type="entry name" value="PyrdxlP-dep_Trfase_small"/>
</dbReference>
<dbReference type="EC" id="2.6.1.9" evidence="4"/>
<dbReference type="SUPFAM" id="SSF53383">
    <property type="entry name" value="PLP-dependent transferases"/>
    <property type="match status" value="1"/>
</dbReference>
<dbReference type="Proteomes" id="UP000002499">
    <property type="component" value="Unassembled WGS sequence"/>
</dbReference>
<evidence type="ECO:0000256" key="11">
    <source>
        <dbReference type="ARBA" id="ARBA00047481"/>
    </source>
</evidence>
<reference evidence="14 15" key="1">
    <citation type="journal article" date="2011" name="PLoS Genet.">
        <title>Genome sequencing and comparative transcriptomics of the model entomopathogenic fungi Metarhizium anisopliae and M. acridum.</title>
        <authorList>
            <person name="Gao Q."/>
            <person name="Jin K."/>
            <person name="Ying S.H."/>
            <person name="Zhang Y."/>
            <person name="Xiao G."/>
            <person name="Shang Y."/>
            <person name="Duan Z."/>
            <person name="Hu X."/>
            <person name="Xie X.Q."/>
            <person name="Zhou G."/>
            <person name="Peng G."/>
            <person name="Luo Z."/>
            <person name="Huang W."/>
            <person name="Wang B."/>
            <person name="Fang W."/>
            <person name="Wang S."/>
            <person name="Zhong Y."/>
            <person name="Ma L.J."/>
            <person name="St Leger R.J."/>
            <person name="Zhao G.P."/>
            <person name="Pei Y."/>
            <person name="Feng M.G."/>
            <person name="Xia Y."/>
            <person name="Wang C."/>
        </authorList>
    </citation>
    <scope>NUCLEOTIDE SEQUENCE [LARGE SCALE GENOMIC DNA]</scope>
    <source>
        <strain evidence="14 15">CQMa 102</strain>
    </source>
</reference>
<keyword evidence="5 14" id="KW-0032">Aminotransferase</keyword>
<dbReference type="EMBL" id="GL698525">
    <property type="protein sequence ID" value="EFY87541.1"/>
    <property type="molecule type" value="Genomic_DNA"/>
</dbReference>
<dbReference type="OrthoDB" id="2015537at2759"/>
<keyword evidence="6" id="KW-0028">Amino-acid biosynthesis</keyword>
<comment type="cofactor">
    <cofactor evidence="1">
        <name>pyridoxal 5'-phosphate</name>
        <dbReference type="ChEBI" id="CHEBI:597326"/>
    </cofactor>
</comment>
<keyword evidence="15" id="KW-1185">Reference proteome</keyword>
<dbReference type="GO" id="GO:0030170">
    <property type="term" value="F:pyridoxal phosphate binding"/>
    <property type="evidence" value="ECO:0007669"/>
    <property type="project" value="InterPro"/>
</dbReference>
<dbReference type="eggNOG" id="KOG0633">
    <property type="taxonomic scope" value="Eukaryota"/>
</dbReference>
<evidence type="ECO:0000256" key="2">
    <source>
        <dbReference type="ARBA" id="ARBA00005011"/>
    </source>
</evidence>
<evidence type="ECO:0000256" key="3">
    <source>
        <dbReference type="ARBA" id="ARBA00008392"/>
    </source>
</evidence>
<name>E9E937_METAQ</name>
<feature type="region of interest" description="Disordered" evidence="12">
    <location>
        <begin position="1"/>
        <end position="104"/>
    </location>
</feature>
<dbReference type="InterPro" id="IPR015421">
    <property type="entry name" value="PyrdxlP-dep_Trfase_major"/>
</dbReference>
<keyword evidence="9" id="KW-0368">Histidine biosynthesis</keyword>
<dbReference type="Pfam" id="PF00155">
    <property type="entry name" value="Aminotran_1_2"/>
    <property type="match status" value="1"/>
</dbReference>
<keyword evidence="8" id="KW-0663">Pyridoxal phosphate</keyword>
<dbReference type="CDD" id="cd00609">
    <property type="entry name" value="AAT_like"/>
    <property type="match status" value="1"/>
</dbReference>